<evidence type="ECO:0000256" key="1">
    <source>
        <dbReference type="SAM" id="MobiDB-lite"/>
    </source>
</evidence>
<name>A0ABS4Z3X8_9ACTN</name>
<evidence type="ECO:0000313" key="2">
    <source>
        <dbReference type="EMBL" id="MBP2415701.1"/>
    </source>
</evidence>
<reference evidence="2 3" key="1">
    <citation type="submission" date="2021-03" db="EMBL/GenBank/DDBJ databases">
        <title>Sequencing the genomes of 1000 actinobacteria strains.</title>
        <authorList>
            <person name="Klenk H.-P."/>
        </authorList>
    </citation>
    <scope>NUCLEOTIDE SEQUENCE [LARGE SCALE GENOMIC DNA]</scope>
    <source>
        <strain evidence="2 3">DSM 12936</strain>
    </source>
</reference>
<organism evidence="2 3">
    <name type="scientific">Microlunatus capsulatus</name>
    <dbReference type="NCBI Taxonomy" id="99117"/>
    <lineage>
        <taxon>Bacteria</taxon>
        <taxon>Bacillati</taxon>
        <taxon>Actinomycetota</taxon>
        <taxon>Actinomycetes</taxon>
        <taxon>Propionibacteriales</taxon>
        <taxon>Propionibacteriaceae</taxon>
        <taxon>Microlunatus</taxon>
    </lineage>
</organism>
<evidence type="ECO:0000313" key="3">
    <source>
        <dbReference type="Proteomes" id="UP000758168"/>
    </source>
</evidence>
<proteinExistence type="predicted"/>
<keyword evidence="3" id="KW-1185">Reference proteome</keyword>
<dbReference type="EMBL" id="JAGIOB010000001">
    <property type="protein sequence ID" value="MBP2415701.1"/>
    <property type="molecule type" value="Genomic_DNA"/>
</dbReference>
<dbReference type="RefSeq" id="WP_210052893.1">
    <property type="nucleotide sequence ID" value="NZ_BAAAMH010000022.1"/>
</dbReference>
<sequence>MSGTVHDHHHPLTTAVRRAWAQHRRVHEHRRLRDRPWLEDVLHWSADGELHGHVAPSPDGRARSVSSDGWCPGPR</sequence>
<dbReference type="Proteomes" id="UP000758168">
    <property type="component" value="Unassembled WGS sequence"/>
</dbReference>
<protein>
    <submittedName>
        <fullName evidence="2">Uncharacterized protein</fullName>
    </submittedName>
</protein>
<accession>A0ABS4Z3X8</accession>
<comment type="caution">
    <text evidence="2">The sequence shown here is derived from an EMBL/GenBank/DDBJ whole genome shotgun (WGS) entry which is preliminary data.</text>
</comment>
<gene>
    <name evidence="2" type="ORF">JOF54_000623</name>
</gene>
<feature type="region of interest" description="Disordered" evidence="1">
    <location>
        <begin position="49"/>
        <end position="75"/>
    </location>
</feature>